<dbReference type="WBParaSite" id="GPUH_0000799701-mRNA-1">
    <property type="protein sequence ID" value="GPUH_0000799701-mRNA-1"/>
    <property type="gene ID" value="GPUH_0000799701"/>
</dbReference>
<keyword evidence="1" id="KW-0732">Signal</keyword>
<dbReference type="SUPFAM" id="SSF48726">
    <property type="entry name" value="Immunoglobulin"/>
    <property type="match status" value="1"/>
</dbReference>
<dbReference type="FunFam" id="2.60.40.10:FF:000031">
    <property type="entry name" value="Myosin-binding protein C, slow type"/>
    <property type="match status" value="1"/>
</dbReference>
<dbReference type="PANTHER" id="PTHR45080">
    <property type="entry name" value="CONTACTIN 5"/>
    <property type="match status" value="1"/>
</dbReference>
<feature type="domain" description="Immunoglobulin" evidence="5">
    <location>
        <begin position="71"/>
        <end position="154"/>
    </location>
</feature>
<keyword evidence="4" id="KW-0393">Immunoglobulin domain</keyword>
<dbReference type="GO" id="GO:0043025">
    <property type="term" value="C:neuronal cell body"/>
    <property type="evidence" value="ECO:0007669"/>
    <property type="project" value="TreeGrafter"/>
</dbReference>
<organism evidence="8">
    <name type="scientific">Gongylonema pulchrum</name>
    <dbReference type="NCBI Taxonomy" id="637853"/>
    <lineage>
        <taxon>Eukaryota</taxon>
        <taxon>Metazoa</taxon>
        <taxon>Ecdysozoa</taxon>
        <taxon>Nematoda</taxon>
        <taxon>Chromadorea</taxon>
        <taxon>Rhabditida</taxon>
        <taxon>Spirurina</taxon>
        <taxon>Spiruromorpha</taxon>
        <taxon>Spiruroidea</taxon>
        <taxon>Gongylonematidae</taxon>
        <taxon>Gongylonema</taxon>
    </lineage>
</organism>
<dbReference type="InterPro" id="IPR013098">
    <property type="entry name" value="Ig_I-set"/>
</dbReference>
<evidence type="ECO:0000259" key="5">
    <source>
        <dbReference type="SMART" id="SM00409"/>
    </source>
</evidence>
<reference evidence="6 7" key="2">
    <citation type="submission" date="2018-11" db="EMBL/GenBank/DDBJ databases">
        <authorList>
            <consortium name="Pathogen Informatics"/>
        </authorList>
    </citation>
    <scope>NUCLEOTIDE SEQUENCE [LARGE SCALE GENOMIC DNA]</scope>
</reference>
<keyword evidence="7" id="KW-1185">Reference proteome</keyword>
<dbReference type="Pfam" id="PF07679">
    <property type="entry name" value="I-set"/>
    <property type="match status" value="2"/>
</dbReference>
<dbReference type="OrthoDB" id="5969272at2759"/>
<evidence type="ECO:0000256" key="4">
    <source>
        <dbReference type="ARBA" id="ARBA00023319"/>
    </source>
</evidence>
<evidence type="ECO:0000313" key="7">
    <source>
        <dbReference type="Proteomes" id="UP000271098"/>
    </source>
</evidence>
<evidence type="ECO:0000313" key="8">
    <source>
        <dbReference type="WBParaSite" id="GPUH_0000799701-mRNA-1"/>
    </source>
</evidence>
<evidence type="ECO:0000256" key="1">
    <source>
        <dbReference type="ARBA" id="ARBA00022729"/>
    </source>
</evidence>
<evidence type="ECO:0000256" key="2">
    <source>
        <dbReference type="ARBA" id="ARBA00022737"/>
    </source>
</evidence>
<dbReference type="AlphaFoldDB" id="A0A183DGZ7"/>
<keyword evidence="2" id="KW-0677">Repeat</keyword>
<dbReference type="GO" id="GO:0007156">
    <property type="term" value="P:homophilic cell adhesion via plasma membrane adhesion molecules"/>
    <property type="evidence" value="ECO:0007669"/>
    <property type="project" value="TreeGrafter"/>
</dbReference>
<dbReference type="InterPro" id="IPR050958">
    <property type="entry name" value="Cell_Adh-Cytoskel_Orgn"/>
</dbReference>
<dbReference type="GO" id="GO:0050808">
    <property type="term" value="P:synapse organization"/>
    <property type="evidence" value="ECO:0007669"/>
    <property type="project" value="TreeGrafter"/>
</dbReference>
<dbReference type="GO" id="GO:0008046">
    <property type="term" value="F:axon guidance receptor activity"/>
    <property type="evidence" value="ECO:0007669"/>
    <property type="project" value="TreeGrafter"/>
</dbReference>
<dbReference type="GO" id="GO:0005886">
    <property type="term" value="C:plasma membrane"/>
    <property type="evidence" value="ECO:0007669"/>
    <property type="project" value="TreeGrafter"/>
</dbReference>
<dbReference type="Proteomes" id="UP000271098">
    <property type="component" value="Unassembled WGS sequence"/>
</dbReference>
<dbReference type="InterPro" id="IPR036179">
    <property type="entry name" value="Ig-like_dom_sf"/>
</dbReference>
<dbReference type="InterPro" id="IPR003599">
    <property type="entry name" value="Ig_sub"/>
</dbReference>
<reference evidence="8" key="1">
    <citation type="submission" date="2016-06" db="UniProtKB">
        <authorList>
            <consortium name="WormBaseParasite"/>
        </authorList>
    </citation>
    <scope>IDENTIFICATION</scope>
</reference>
<dbReference type="InterPro" id="IPR013783">
    <property type="entry name" value="Ig-like_fold"/>
</dbReference>
<sequence>IEVEGKPKEVKWLKAGSPVDAKVAKANDLGDGKYQLVIDDINENDIGEYAVQLQIIRIFSALEVLKLKKGLEDKEVQIGTKLRLYVEAEGQPKVVKWFHGKDEIKSNRRVKIEQAAQEYSLEVEEAEKSDEGPYRVVLSTETETIESSCTVTVTEGQVTPTFKKGLQDQSVPKGS</sequence>
<evidence type="ECO:0000313" key="6">
    <source>
        <dbReference type="EMBL" id="VDK60369.1"/>
    </source>
</evidence>
<evidence type="ECO:0000256" key="3">
    <source>
        <dbReference type="ARBA" id="ARBA00023157"/>
    </source>
</evidence>
<dbReference type="GO" id="GO:0030424">
    <property type="term" value="C:axon"/>
    <property type="evidence" value="ECO:0007669"/>
    <property type="project" value="TreeGrafter"/>
</dbReference>
<name>A0A183DGZ7_9BILA</name>
<dbReference type="EMBL" id="UYRT01022090">
    <property type="protein sequence ID" value="VDK60369.1"/>
    <property type="molecule type" value="Genomic_DNA"/>
</dbReference>
<dbReference type="SMART" id="SM00409">
    <property type="entry name" value="IG"/>
    <property type="match status" value="1"/>
</dbReference>
<proteinExistence type="predicted"/>
<dbReference type="Gene3D" id="2.60.40.10">
    <property type="entry name" value="Immunoglobulins"/>
    <property type="match status" value="2"/>
</dbReference>
<dbReference type="PANTHER" id="PTHR45080:SF8">
    <property type="entry name" value="IG-LIKE DOMAIN-CONTAINING PROTEIN"/>
    <property type="match status" value="1"/>
</dbReference>
<accession>A0A183DGZ7</accession>
<keyword evidence="3" id="KW-1015">Disulfide bond</keyword>
<protein>
    <submittedName>
        <fullName evidence="8">IG domain-containing protein</fullName>
    </submittedName>
</protein>
<gene>
    <name evidence="6" type="ORF">GPUH_LOCUS7989</name>
</gene>